<dbReference type="EMBL" id="CATNWA010016634">
    <property type="protein sequence ID" value="CAI9594177.1"/>
    <property type="molecule type" value="Genomic_DNA"/>
</dbReference>
<reference evidence="1" key="1">
    <citation type="submission" date="2023-05" db="EMBL/GenBank/DDBJ databases">
        <authorList>
            <person name="Stuckert A."/>
        </authorList>
    </citation>
    <scope>NUCLEOTIDE SEQUENCE</scope>
</reference>
<evidence type="ECO:0000313" key="2">
    <source>
        <dbReference type="Proteomes" id="UP001162483"/>
    </source>
</evidence>
<comment type="caution">
    <text evidence="1">The sequence shown here is derived from an EMBL/GenBank/DDBJ whole genome shotgun (WGS) entry which is preliminary data.</text>
</comment>
<name>A0ABN9FAZ6_9NEOB</name>
<organism evidence="1 2">
    <name type="scientific">Staurois parvus</name>
    <dbReference type="NCBI Taxonomy" id="386267"/>
    <lineage>
        <taxon>Eukaryota</taxon>
        <taxon>Metazoa</taxon>
        <taxon>Chordata</taxon>
        <taxon>Craniata</taxon>
        <taxon>Vertebrata</taxon>
        <taxon>Euteleostomi</taxon>
        <taxon>Amphibia</taxon>
        <taxon>Batrachia</taxon>
        <taxon>Anura</taxon>
        <taxon>Neobatrachia</taxon>
        <taxon>Ranoidea</taxon>
        <taxon>Ranidae</taxon>
        <taxon>Staurois</taxon>
    </lineage>
</organism>
<sequence>MIYWNLRAINWSSWISLQHGVDRAEGLLPYLRNFAKHMLMYAFVK</sequence>
<gene>
    <name evidence="1" type="ORF">SPARVUS_LOCUS11688279</name>
</gene>
<dbReference type="Proteomes" id="UP001162483">
    <property type="component" value="Unassembled WGS sequence"/>
</dbReference>
<protein>
    <submittedName>
        <fullName evidence="1">Uncharacterized protein</fullName>
    </submittedName>
</protein>
<keyword evidence="2" id="KW-1185">Reference proteome</keyword>
<accession>A0ABN9FAZ6</accession>
<evidence type="ECO:0000313" key="1">
    <source>
        <dbReference type="EMBL" id="CAI9594177.1"/>
    </source>
</evidence>
<proteinExistence type="predicted"/>